<gene>
    <name evidence="3" type="ORF">HMPREF9151_00371</name>
</gene>
<name>L1NJK4_9BACT</name>
<dbReference type="OrthoDB" id="9803333at2"/>
<comment type="similarity">
    <text evidence="1">Belongs to the short-chain dehydrogenases/reductases (SDR) family.</text>
</comment>
<dbReference type="PRINTS" id="PR00081">
    <property type="entry name" value="GDHRDH"/>
</dbReference>
<reference evidence="3 4" key="1">
    <citation type="submission" date="2012-05" db="EMBL/GenBank/DDBJ databases">
        <authorList>
            <person name="Weinstock G."/>
            <person name="Sodergren E."/>
            <person name="Lobos E.A."/>
            <person name="Fulton L."/>
            <person name="Fulton R."/>
            <person name="Courtney L."/>
            <person name="Fronick C."/>
            <person name="O'Laughlin M."/>
            <person name="Godfrey J."/>
            <person name="Wilson R.M."/>
            <person name="Miner T."/>
            <person name="Farmer C."/>
            <person name="Delehaunty K."/>
            <person name="Cordes M."/>
            <person name="Minx P."/>
            <person name="Tomlinson C."/>
            <person name="Chen J."/>
            <person name="Wollam A."/>
            <person name="Pepin K.H."/>
            <person name="Bhonagiri V."/>
            <person name="Zhang X."/>
            <person name="Suruliraj S."/>
            <person name="Warren W."/>
            <person name="Mitreva M."/>
            <person name="Mardis E.R."/>
            <person name="Wilson R.K."/>
        </authorList>
    </citation>
    <scope>NUCLEOTIDE SEQUENCE [LARGE SCALE GENOMIC DNA]</scope>
    <source>
        <strain evidence="3 4">F0055</strain>
    </source>
</reference>
<dbReference type="InterPro" id="IPR002347">
    <property type="entry name" value="SDR_fam"/>
</dbReference>
<dbReference type="PATRIC" id="fig|1127699.3.peg.338"/>
<dbReference type="EMBL" id="AMEP01000036">
    <property type="protein sequence ID" value="EKY03440.1"/>
    <property type="molecule type" value="Genomic_DNA"/>
</dbReference>
<dbReference type="Pfam" id="PF00106">
    <property type="entry name" value="adh_short"/>
    <property type="match status" value="1"/>
</dbReference>
<proteinExistence type="inferred from homology"/>
<sequence>MSLWKSIIYPPVHVKEESLKACFSGKWVVVTGASRGIGEALTRRLMAVGANLYLIARSEEALKQLCYEAHCMGCKAYYSAIDLRQRDALEDLCRQLKVQLPTVDFFFCNAGKSICRRINESLERLHDFDRTMDLNYRSLVALSLSMLPAMQKAGGRLIYTSSVSTLYPPAPAWAAYHSSKCAANVWCKTAAVELKKMSVKVQVAYLPLVRTEMSDANKRYQHFPAYTSKEAADLLLRLSLQRRFAYKPWWARASQPIAAFLSPVIRWIYSLIG</sequence>
<dbReference type="STRING" id="1127699.HMPREF9151_00371"/>
<organism evidence="3 4">
    <name type="scientific">Hoylesella saccharolytica F0055</name>
    <dbReference type="NCBI Taxonomy" id="1127699"/>
    <lineage>
        <taxon>Bacteria</taxon>
        <taxon>Pseudomonadati</taxon>
        <taxon>Bacteroidota</taxon>
        <taxon>Bacteroidia</taxon>
        <taxon>Bacteroidales</taxon>
        <taxon>Prevotellaceae</taxon>
        <taxon>Hoylesella</taxon>
    </lineage>
</organism>
<evidence type="ECO:0000313" key="4">
    <source>
        <dbReference type="Proteomes" id="UP000010433"/>
    </source>
</evidence>
<dbReference type="HOGENOM" id="CLU_010194_2_1_10"/>
<dbReference type="PANTHER" id="PTHR44196:SF1">
    <property type="entry name" value="DEHYDROGENASE_REDUCTASE SDR FAMILY MEMBER 7B"/>
    <property type="match status" value="1"/>
</dbReference>
<evidence type="ECO:0000256" key="2">
    <source>
        <dbReference type="ARBA" id="ARBA00023002"/>
    </source>
</evidence>
<dbReference type="AlphaFoldDB" id="L1NJK4"/>
<keyword evidence="4" id="KW-1185">Reference proteome</keyword>
<dbReference type="RefSeq" id="WP_009161529.1">
    <property type="nucleotide sequence ID" value="NZ_KB290967.1"/>
</dbReference>
<dbReference type="Proteomes" id="UP000010433">
    <property type="component" value="Unassembled WGS sequence"/>
</dbReference>
<dbReference type="GO" id="GO:0016491">
    <property type="term" value="F:oxidoreductase activity"/>
    <property type="evidence" value="ECO:0007669"/>
    <property type="project" value="UniProtKB-KW"/>
</dbReference>
<dbReference type="CDD" id="cd05233">
    <property type="entry name" value="SDR_c"/>
    <property type="match status" value="1"/>
</dbReference>
<dbReference type="GO" id="GO:0016020">
    <property type="term" value="C:membrane"/>
    <property type="evidence" value="ECO:0007669"/>
    <property type="project" value="TreeGrafter"/>
</dbReference>
<evidence type="ECO:0000256" key="1">
    <source>
        <dbReference type="ARBA" id="ARBA00006484"/>
    </source>
</evidence>
<dbReference type="InterPro" id="IPR036291">
    <property type="entry name" value="NAD(P)-bd_dom_sf"/>
</dbReference>
<dbReference type="Gene3D" id="3.40.50.720">
    <property type="entry name" value="NAD(P)-binding Rossmann-like Domain"/>
    <property type="match status" value="1"/>
</dbReference>
<evidence type="ECO:0000313" key="3">
    <source>
        <dbReference type="EMBL" id="EKY03440.1"/>
    </source>
</evidence>
<keyword evidence="2" id="KW-0560">Oxidoreductase</keyword>
<dbReference type="SUPFAM" id="SSF51735">
    <property type="entry name" value="NAD(P)-binding Rossmann-fold domains"/>
    <property type="match status" value="1"/>
</dbReference>
<protein>
    <submittedName>
        <fullName evidence="3">Oxidoreductase, short chain dehydrogenase/reductase family protein</fullName>
    </submittedName>
</protein>
<dbReference type="PANTHER" id="PTHR44196">
    <property type="entry name" value="DEHYDROGENASE/REDUCTASE SDR FAMILY MEMBER 7B"/>
    <property type="match status" value="1"/>
</dbReference>
<accession>L1NJK4</accession>
<comment type="caution">
    <text evidence="3">The sequence shown here is derived from an EMBL/GenBank/DDBJ whole genome shotgun (WGS) entry which is preliminary data.</text>
</comment>